<feature type="region of interest" description="Disordered" evidence="1">
    <location>
        <begin position="1"/>
        <end position="74"/>
    </location>
</feature>
<feature type="compositionally biased region" description="Basic and acidic residues" evidence="1">
    <location>
        <begin position="258"/>
        <end position="269"/>
    </location>
</feature>
<feature type="compositionally biased region" description="Basic and acidic residues" evidence="1">
    <location>
        <begin position="200"/>
        <end position="211"/>
    </location>
</feature>
<dbReference type="AlphaFoldDB" id="A0A2T2P9J2"/>
<feature type="compositionally biased region" description="Low complexity" evidence="1">
    <location>
        <begin position="571"/>
        <end position="580"/>
    </location>
</feature>
<feature type="compositionally biased region" description="Basic and acidic residues" evidence="1">
    <location>
        <begin position="178"/>
        <end position="190"/>
    </location>
</feature>
<feature type="compositionally biased region" description="Pro residues" evidence="1">
    <location>
        <begin position="760"/>
        <end position="777"/>
    </location>
</feature>
<organism evidence="2 3">
    <name type="scientific">Corynespora cassiicola Philippines</name>
    <dbReference type="NCBI Taxonomy" id="1448308"/>
    <lineage>
        <taxon>Eukaryota</taxon>
        <taxon>Fungi</taxon>
        <taxon>Dikarya</taxon>
        <taxon>Ascomycota</taxon>
        <taxon>Pezizomycotina</taxon>
        <taxon>Dothideomycetes</taxon>
        <taxon>Pleosporomycetidae</taxon>
        <taxon>Pleosporales</taxon>
        <taxon>Corynesporascaceae</taxon>
        <taxon>Corynespora</taxon>
    </lineage>
</organism>
<feature type="compositionally biased region" description="Basic and acidic residues" evidence="1">
    <location>
        <begin position="146"/>
        <end position="155"/>
    </location>
</feature>
<evidence type="ECO:0000313" key="3">
    <source>
        <dbReference type="Proteomes" id="UP000240883"/>
    </source>
</evidence>
<feature type="compositionally biased region" description="Pro residues" evidence="1">
    <location>
        <begin position="742"/>
        <end position="751"/>
    </location>
</feature>
<feature type="compositionally biased region" description="Acidic residues" evidence="1">
    <location>
        <begin position="536"/>
        <end position="545"/>
    </location>
</feature>
<gene>
    <name evidence="2" type="ORF">BS50DRAFT_567178</name>
</gene>
<feature type="compositionally biased region" description="Basic and acidic residues" evidence="1">
    <location>
        <begin position="14"/>
        <end position="24"/>
    </location>
</feature>
<proteinExistence type="predicted"/>
<feature type="region of interest" description="Disordered" evidence="1">
    <location>
        <begin position="382"/>
        <end position="595"/>
    </location>
</feature>
<feature type="compositionally biased region" description="Basic and acidic residues" evidence="1">
    <location>
        <begin position="634"/>
        <end position="655"/>
    </location>
</feature>
<reference evidence="2 3" key="1">
    <citation type="journal article" date="2018" name="Front. Microbiol.">
        <title>Genome-Wide Analysis of Corynespora cassiicola Leaf Fall Disease Putative Effectors.</title>
        <authorList>
            <person name="Lopez D."/>
            <person name="Ribeiro S."/>
            <person name="Label P."/>
            <person name="Fumanal B."/>
            <person name="Venisse J.S."/>
            <person name="Kohler A."/>
            <person name="de Oliveira R.R."/>
            <person name="Labutti K."/>
            <person name="Lipzen A."/>
            <person name="Lail K."/>
            <person name="Bauer D."/>
            <person name="Ohm R.A."/>
            <person name="Barry K.W."/>
            <person name="Spatafora J."/>
            <person name="Grigoriev I.V."/>
            <person name="Martin F.M."/>
            <person name="Pujade-Renaud V."/>
        </authorList>
    </citation>
    <scope>NUCLEOTIDE SEQUENCE [LARGE SCALE GENOMIC DNA]</scope>
    <source>
        <strain evidence="2 3">Philippines</strain>
    </source>
</reference>
<feature type="compositionally biased region" description="Acidic residues" evidence="1">
    <location>
        <begin position="212"/>
        <end position="238"/>
    </location>
</feature>
<feature type="region of interest" description="Disordered" evidence="1">
    <location>
        <begin position="707"/>
        <end position="804"/>
    </location>
</feature>
<dbReference type="Proteomes" id="UP000240883">
    <property type="component" value="Unassembled WGS sequence"/>
</dbReference>
<feature type="compositionally biased region" description="Basic and acidic residues" evidence="1">
    <location>
        <begin position="108"/>
        <end position="121"/>
    </location>
</feature>
<dbReference type="PRINTS" id="PR01217">
    <property type="entry name" value="PRICHEXTENSN"/>
</dbReference>
<feature type="compositionally biased region" description="Polar residues" evidence="1">
    <location>
        <begin position="664"/>
        <end position="673"/>
    </location>
</feature>
<dbReference type="STRING" id="1448308.A0A2T2P9J2"/>
<feature type="region of interest" description="Disordered" evidence="1">
    <location>
        <begin position="104"/>
        <end position="321"/>
    </location>
</feature>
<feature type="compositionally biased region" description="Polar residues" evidence="1">
    <location>
        <begin position="122"/>
        <end position="132"/>
    </location>
</feature>
<dbReference type="EMBL" id="KZ678128">
    <property type="protein sequence ID" value="PSN74329.1"/>
    <property type="molecule type" value="Genomic_DNA"/>
</dbReference>
<feature type="compositionally biased region" description="Basic and acidic residues" evidence="1">
    <location>
        <begin position="477"/>
        <end position="488"/>
    </location>
</feature>
<feature type="compositionally biased region" description="Polar residues" evidence="1">
    <location>
        <begin position="504"/>
        <end position="524"/>
    </location>
</feature>
<evidence type="ECO:0000313" key="2">
    <source>
        <dbReference type="EMBL" id="PSN74329.1"/>
    </source>
</evidence>
<name>A0A2T2P9J2_CORCC</name>
<feature type="compositionally biased region" description="Polar residues" evidence="1">
    <location>
        <begin position="412"/>
        <end position="425"/>
    </location>
</feature>
<feature type="compositionally biased region" description="Polar residues" evidence="1">
    <location>
        <begin position="56"/>
        <end position="67"/>
    </location>
</feature>
<feature type="region of interest" description="Disordered" evidence="1">
    <location>
        <begin position="615"/>
        <end position="691"/>
    </location>
</feature>
<sequence length="824" mass="88775">MDHWGDPWADDADDKSTTKSEIEVKPPPTTISSGPVILNGFLDDAQWGSAEDEGTAWTNEPASTSEAQGWGANEEIDAVPEPILSKVLEEDLAVKDSGTLGGISEWGHIADDWPQEPEKVVSDTSDSATTIQPEDVPEPSSPKTVETLHPEDDLSTRPSTSPSDISHTEAPSESPRTSFEDERTAPKPDATETTTVSNAETKEELPDTVDEKYEDEATAERDIADDDFGDFEDNEEENNALRKGADNADDVEVPSSPGDDHQAAEHLPDSEPQPPGHTPQADVAFGWDTGLLTQLFPPAQEANEPSEAPDDPISTTSTRKAWYRLTRKQTMREFNNNGNDDDNYIRVTWATSHIRSEVNKIVGRWATEDRIAGRGPGARASFYWDQGAAPDPKPLHAHIRKKSSISSAKSTPPANQSVQPLSTNIPAAFNWSSPSTSTGPGLGENSRSVSSPVTAKHSAIAKIQRQEGRAVSVDLTPRTKDPTHKRSATEFNFDNSPVPLAPSPKQTSPSLTDGDPWSSTSSPKTAELPTFNPQNNEEDEEDEWGDMVQSPAVGTPTTEFFSIPPPPIPSTPIEAPKSISPAPPPPPGSKNASPIVRLKGTVSPTSAVFRYNSFVPDNVETGPIGPNILKPASRSREGTPEKKRPGPILEAKHQSSESIDAGQNELQKQSVEVDNSIIRPSTELKDSSPLETTANAIVPAILPLDSTALEPSASPPMEPQPPADSWDFSIFESSVPTTSTPIPQPTPPDPSDPWSIFETPAPPSNPTPEPNPAPFARPPVHSVTPPPPQPLTGATNSVQKRKVEEDETIRSIIAGLPDLRYMVR</sequence>
<protein>
    <submittedName>
        <fullName evidence="2">Uncharacterized protein</fullName>
    </submittedName>
</protein>
<feature type="compositionally biased region" description="Pro residues" evidence="1">
    <location>
        <begin position="713"/>
        <end position="722"/>
    </location>
</feature>
<keyword evidence="3" id="KW-1185">Reference proteome</keyword>
<evidence type="ECO:0000256" key="1">
    <source>
        <dbReference type="SAM" id="MobiDB-lite"/>
    </source>
</evidence>
<dbReference type="OrthoDB" id="3941134at2759"/>
<feature type="compositionally biased region" description="Polar residues" evidence="1">
    <location>
        <begin position="156"/>
        <end position="177"/>
    </location>
</feature>
<accession>A0A2T2P9J2</accession>